<comment type="caution">
    <text evidence="7">The sequence shown here is derived from an EMBL/GenBank/DDBJ whole genome shotgun (WGS) entry which is preliminary data.</text>
</comment>
<dbReference type="GO" id="GO:0051213">
    <property type="term" value="F:dioxygenase activity"/>
    <property type="evidence" value="ECO:0007669"/>
    <property type="project" value="UniProtKB-KW"/>
</dbReference>
<dbReference type="GeneID" id="63793004"/>
<evidence type="ECO:0000256" key="3">
    <source>
        <dbReference type="ARBA" id="ARBA00011738"/>
    </source>
</evidence>
<evidence type="ECO:0000313" key="8">
    <source>
        <dbReference type="Proteomes" id="UP000249363"/>
    </source>
</evidence>
<keyword evidence="5" id="KW-0560">Oxidoreductase</keyword>
<keyword evidence="8" id="KW-1185">Reference proteome</keyword>
<evidence type="ECO:0000256" key="6">
    <source>
        <dbReference type="ARBA" id="ARBA00023004"/>
    </source>
</evidence>
<comment type="similarity">
    <text evidence="2">Belongs to the PhyH family.</text>
</comment>
<keyword evidence="6" id="KW-0408">Iron</keyword>
<dbReference type="Gene3D" id="2.60.120.620">
    <property type="entry name" value="q2cbj1_9rhob like domain"/>
    <property type="match status" value="1"/>
</dbReference>
<dbReference type="PANTHER" id="PTHR20883">
    <property type="entry name" value="PHYTANOYL-COA DIOXYGENASE DOMAIN CONTAINING 1"/>
    <property type="match status" value="1"/>
</dbReference>
<dbReference type="PANTHER" id="PTHR20883:SF41">
    <property type="entry name" value="IRON_ALPHA-KETOGLUTARATE-DEPENDENT DIOXYGENASE ASQJ"/>
    <property type="match status" value="1"/>
</dbReference>
<keyword evidence="4" id="KW-0223">Dioxygenase</keyword>
<evidence type="ECO:0000256" key="1">
    <source>
        <dbReference type="ARBA" id="ARBA00001962"/>
    </source>
</evidence>
<name>A0A364KW44_TALAM</name>
<dbReference type="OrthoDB" id="445007at2759"/>
<evidence type="ECO:0008006" key="9">
    <source>
        <dbReference type="Google" id="ProtNLM"/>
    </source>
</evidence>
<organism evidence="7 8">
    <name type="scientific">Talaromyces amestolkiae</name>
    <dbReference type="NCBI Taxonomy" id="1196081"/>
    <lineage>
        <taxon>Eukaryota</taxon>
        <taxon>Fungi</taxon>
        <taxon>Dikarya</taxon>
        <taxon>Ascomycota</taxon>
        <taxon>Pezizomycotina</taxon>
        <taxon>Eurotiomycetes</taxon>
        <taxon>Eurotiomycetidae</taxon>
        <taxon>Eurotiales</taxon>
        <taxon>Trichocomaceae</taxon>
        <taxon>Talaromyces</taxon>
        <taxon>Talaromyces sect. Talaromyces</taxon>
    </lineage>
</organism>
<dbReference type="SUPFAM" id="SSF51197">
    <property type="entry name" value="Clavaminate synthase-like"/>
    <property type="match status" value="1"/>
</dbReference>
<evidence type="ECO:0000256" key="4">
    <source>
        <dbReference type="ARBA" id="ARBA00022964"/>
    </source>
</evidence>
<dbReference type="AlphaFoldDB" id="A0A364KW44"/>
<proteinExistence type="inferred from homology"/>
<comment type="subunit">
    <text evidence="3">Homodimer.</text>
</comment>
<dbReference type="Proteomes" id="UP000249363">
    <property type="component" value="Unassembled WGS sequence"/>
</dbReference>
<dbReference type="RefSeq" id="XP_040732292.1">
    <property type="nucleotide sequence ID" value="XM_040876082.1"/>
</dbReference>
<dbReference type="STRING" id="1196081.A0A364KW44"/>
<accession>A0A364KW44</accession>
<evidence type="ECO:0000256" key="2">
    <source>
        <dbReference type="ARBA" id="ARBA00005830"/>
    </source>
</evidence>
<sequence>MTKLPSDASTIKSVEANTSPDKVIQLLKEDGVVVLRDFLDQATVQSFREEIKPAIEDFEGGPNFNPDGVKVDIGRGTKHVANLTAISKTYRHDILNNKWMHSILEPLFRPHFGDYWMNRGSVLHIEPGEPAQNLHRDDILYRVTKLRQPGDPDLMINILIAVTEFRDDNGATRFVPGSHVWDDSYGAPTPEQASSAALQPGDALLFVGSLWHGAGSNQSDAHRQGLLLCIHPCHFTPMESHLHVPRTIIESMTPQAQKMIGWRSGVTQHDVPIWLAGDQKMEETMGLQAQEVQ</sequence>
<reference evidence="7 8" key="1">
    <citation type="journal article" date="2017" name="Biotechnol. Biofuels">
        <title>Differential beta-glucosidase expression as a function of carbon source availability in Talaromyces amestolkiae: a genomic and proteomic approach.</title>
        <authorList>
            <person name="de Eugenio L.I."/>
            <person name="Mendez-Liter J.A."/>
            <person name="Nieto-Dominguez M."/>
            <person name="Alonso L."/>
            <person name="Gil-Munoz J."/>
            <person name="Barriuso J."/>
            <person name="Prieto A."/>
            <person name="Martinez M.J."/>
        </authorList>
    </citation>
    <scope>NUCLEOTIDE SEQUENCE [LARGE SCALE GENOMIC DNA]</scope>
    <source>
        <strain evidence="7 8">CIB</strain>
    </source>
</reference>
<dbReference type="EMBL" id="MIKG01000006">
    <property type="protein sequence ID" value="RAO67776.1"/>
    <property type="molecule type" value="Genomic_DNA"/>
</dbReference>
<dbReference type="Pfam" id="PF05721">
    <property type="entry name" value="PhyH"/>
    <property type="match status" value="1"/>
</dbReference>
<comment type="cofactor">
    <cofactor evidence="1">
        <name>Fe cation</name>
        <dbReference type="ChEBI" id="CHEBI:24875"/>
    </cofactor>
</comment>
<gene>
    <name evidence="7" type="ORF">BHQ10_003788</name>
</gene>
<dbReference type="InterPro" id="IPR008775">
    <property type="entry name" value="Phytyl_CoA_dOase-like"/>
</dbReference>
<evidence type="ECO:0000256" key="5">
    <source>
        <dbReference type="ARBA" id="ARBA00023002"/>
    </source>
</evidence>
<evidence type="ECO:0000313" key="7">
    <source>
        <dbReference type="EMBL" id="RAO67776.1"/>
    </source>
</evidence>
<protein>
    <recommendedName>
        <fullName evidence="9">Fe2OG dioxygenase domain-containing protein</fullName>
    </recommendedName>
</protein>